<dbReference type="OrthoDB" id="4062651at2759"/>
<protein>
    <recommendedName>
        <fullName evidence="1">Protein kinase domain-containing protein</fullName>
    </recommendedName>
</protein>
<keyword evidence="3" id="KW-1185">Reference proteome</keyword>
<accession>A0A6G1J246</accession>
<proteinExistence type="predicted"/>
<name>A0A6G1J246_9PLEO</name>
<dbReference type="EMBL" id="MU005581">
    <property type="protein sequence ID" value="KAF2684305.1"/>
    <property type="molecule type" value="Genomic_DNA"/>
</dbReference>
<dbReference type="Gene3D" id="1.10.510.10">
    <property type="entry name" value="Transferase(Phosphotransferase) domain 1"/>
    <property type="match status" value="1"/>
</dbReference>
<dbReference type="AlphaFoldDB" id="A0A6G1J246"/>
<evidence type="ECO:0000313" key="3">
    <source>
        <dbReference type="Proteomes" id="UP000799291"/>
    </source>
</evidence>
<feature type="domain" description="Protein kinase" evidence="1">
    <location>
        <begin position="1"/>
        <end position="139"/>
    </location>
</feature>
<evidence type="ECO:0000259" key="1">
    <source>
        <dbReference type="PROSITE" id="PS50011"/>
    </source>
</evidence>
<organism evidence="2 3">
    <name type="scientific">Lentithecium fluviatile CBS 122367</name>
    <dbReference type="NCBI Taxonomy" id="1168545"/>
    <lineage>
        <taxon>Eukaryota</taxon>
        <taxon>Fungi</taxon>
        <taxon>Dikarya</taxon>
        <taxon>Ascomycota</taxon>
        <taxon>Pezizomycotina</taxon>
        <taxon>Dothideomycetes</taxon>
        <taxon>Pleosporomycetidae</taxon>
        <taxon>Pleosporales</taxon>
        <taxon>Massarineae</taxon>
        <taxon>Lentitheciaceae</taxon>
        <taxon>Lentithecium</taxon>
    </lineage>
</organism>
<dbReference type="GO" id="GO:0004672">
    <property type="term" value="F:protein kinase activity"/>
    <property type="evidence" value="ECO:0007669"/>
    <property type="project" value="InterPro"/>
</dbReference>
<dbReference type="InterPro" id="IPR011009">
    <property type="entry name" value="Kinase-like_dom_sf"/>
</dbReference>
<reference evidence="2" key="1">
    <citation type="journal article" date="2020" name="Stud. Mycol.">
        <title>101 Dothideomycetes genomes: a test case for predicting lifestyles and emergence of pathogens.</title>
        <authorList>
            <person name="Haridas S."/>
            <person name="Albert R."/>
            <person name="Binder M."/>
            <person name="Bloem J."/>
            <person name="Labutti K."/>
            <person name="Salamov A."/>
            <person name="Andreopoulos B."/>
            <person name="Baker S."/>
            <person name="Barry K."/>
            <person name="Bills G."/>
            <person name="Bluhm B."/>
            <person name="Cannon C."/>
            <person name="Castanera R."/>
            <person name="Culley D."/>
            <person name="Daum C."/>
            <person name="Ezra D."/>
            <person name="Gonzalez J."/>
            <person name="Henrissat B."/>
            <person name="Kuo A."/>
            <person name="Liang C."/>
            <person name="Lipzen A."/>
            <person name="Lutzoni F."/>
            <person name="Magnuson J."/>
            <person name="Mondo S."/>
            <person name="Nolan M."/>
            <person name="Ohm R."/>
            <person name="Pangilinan J."/>
            <person name="Park H.-J."/>
            <person name="Ramirez L."/>
            <person name="Alfaro M."/>
            <person name="Sun H."/>
            <person name="Tritt A."/>
            <person name="Yoshinaga Y."/>
            <person name="Zwiers L.-H."/>
            <person name="Turgeon B."/>
            <person name="Goodwin S."/>
            <person name="Spatafora J."/>
            <person name="Crous P."/>
            <person name="Grigoriev I."/>
        </authorList>
    </citation>
    <scope>NUCLEOTIDE SEQUENCE</scope>
    <source>
        <strain evidence="2">CBS 122367</strain>
    </source>
</reference>
<dbReference type="InterPro" id="IPR000719">
    <property type="entry name" value="Prot_kinase_dom"/>
</dbReference>
<sequence>MAQIAYARYTTTLFYFVVNSPVPLFPNHHRHIVSNIRAGPDCLHILDLVHYNIRPENIFVRGLESGRLEGLEVVIGDFDSTKRVGVLLVGKSAPEECWPKSLRLMVDTAQVGIDEWCLERFEEWFEGWRMVHEIQNGRP</sequence>
<gene>
    <name evidence="2" type="ORF">K458DRAFT_388772</name>
</gene>
<evidence type="ECO:0000313" key="2">
    <source>
        <dbReference type="EMBL" id="KAF2684305.1"/>
    </source>
</evidence>
<dbReference type="SUPFAM" id="SSF56112">
    <property type="entry name" value="Protein kinase-like (PK-like)"/>
    <property type="match status" value="1"/>
</dbReference>
<dbReference type="PROSITE" id="PS50011">
    <property type="entry name" value="PROTEIN_KINASE_DOM"/>
    <property type="match status" value="1"/>
</dbReference>
<dbReference type="GO" id="GO:0005524">
    <property type="term" value="F:ATP binding"/>
    <property type="evidence" value="ECO:0007669"/>
    <property type="project" value="InterPro"/>
</dbReference>
<dbReference type="Proteomes" id="UP000799291">
    <property type="component" value="Unassembled WGS sequence"/>
</dbReference>